<evidence type="ECO:0000313" key="6">
    <source>
        <dbReference type="Proteomes" id="UP000654257"/>
    </source>
</evidence>
<keyword evidence="1" id="KW-0805">Transcription regulation</keyword>
<evidence type="ECO:0000256" key="1">
    <source>
        <dbReference type="ARBA" id="ARBA00023015"/>
    </source>
</evidence>
<dbReference type="Proteomes" id="UP000654257">
    <property type="component" value="Unassembled WGS sequence"/>
</dbReference>
<evidence type="ECO:0000259" key="4">
    <source>
        <dbReference type="PROSITE" id="PS50932"/>
    </source>
</evidence>
<dbReference type="InterPro" id="IPR010982">
    <property type="entry name" value="Lambda_DNA-bd_dom_sf"/>
</dbReference>
<keyword evidence="3" id="KW-0804">Transcription</keyword>
<reference evidence="5" key="2">
    <citation type="submission" date="2020-09" db="EMBL/GenBank/DDBJ databases">
        <authorList>
            <person name="Sun Q."/>
            <person name="Sedlacek I."/>
        </authorList>
    </citation>
    <scope>NUCLEOTIDE SEQUENCE</scope>
    <source>
        <strain evidence="5">CCM 7905</strain>
    </source>
</reference>
<sequence>MPKSKPGATPKMADVARAAGVSPALVSIVMRGVGGASDETRARVLRIADELGYVPDRRAQQLRQTASRLIGVTFEVQQTFHGDLVEHLYAAAAERGYDVVISAVAPTRTEREALRTLLRERCEAIVMVGSRLSDNELHEIGSQLPAVVVARASGARDVSSVRSDDIAGVGLAIEHLVSLGHRDIVHIDGSDAPGSVDRRRGALDAGHRFGVDVRIVAGGPTEASGAAATRGLLAAGSLPSGVVAFNDRCAAGVLDTLIRAGVDVPGTVSVVGYDDSRLAELSYLQLTTVSQNASELSRSAIDTALALVSGLHPDPVVLTPRLVVRSTTGPVGAAV</sequence>
<dbReference type="PROSITE" id="PS50932">
    <property type="entry name" value="HTH_LACI_2"/>
    <property type="match status" value="1"/>
</dbReference>
<organism evidence="5 6">
    <name type="scientific">Rhodococcoides trifolii</name>
    <dbReference type="NCBI Taxonomy" id="908250"/>
    <lineage>
        <taxon>Bacteria</taxon>
        <taxon>Bacillati</taxon>
        <taxon>Actinomycetota</taxon>
        <taxon>Actinomycetes</taxon>
        <taxon>Mycobacteriales</taxon>
        <taxon>Nocardiaceae</taxon>
        <taxon>Rhodococcoides</taxon>
    </lineage>
</organism>
<evidence type="ECO:0000256" key="2">
    <source>
        <dbReference type="ARBA" id="ARBA00023125"/>
    </source>
</evidence>
<dbReference type="PANTHER" id="PTHR30146">
    <property type="entry name" value="LACI-RELATED TRANSCRIPTIONAL REPRESSOR"/>
    <property type="match status" value="1"/>
</dbReference>
<dbReference type="CDD" id="cd06267">
    <property type="entry name" value="PBP1_LacI_sugar_binding-like"/>
    <property type="match status" value="1"/>
</dbReference>
<keyword evidence="2" id="KW-0238">DNA-binding</keyword>
<evidence type="ECO:0000256" key="3">
    <source>
        <dbReference type="ARBA" id="ARBA00023163"/>
    </source>
</evidence>
<dbReference type="Pfam" id="PF00356">
    <property type="entry name" value="LacI"/>
    <property type="match status" value="1"/>
</dbReference>
<dbReference type="GO" id="GO:0000976">
    <property type="term" value="F:transcription cis-regulatory region binding"/>
    <property type="evidence" value="ECO:0007669"/>
    <property type="project" value="TreeGrafter"/>
</dbReference>
<dbReference type="EMBL" id="BMCU01000006">
    <property type="protein sequence ID" value="GGG25674.1"/>
    <property type="molecule type" value="Genomic_DNA"/>
</dbReference>
<feature type="domain" description="HTH lacI-type" evidence="4">
    <location>
        <begin position="10"/>
        <end position="64"/>
    </location>
</feature>
<dbReference type="Gene3D" id="3.40.50.2300">
    <property type="match status" value="2"/>
</dbReference>
<dbReference type="Pfam" id="PF13377">
    <property type="entry name" value="Peripla_BP_3"/>
    <property type="match status" value="1"/>
</dbReference>
<dbReference type="InterPro" id="IPR046335">
    <property type="entry name" value="LacI/GalR-like_sensor"/>
</dbReference>
<evidence type="ECO:0000313" key="5">
    <source>
        <dbReference type="EMBL" id="GGG25674.1"/>
    </source>
</evidence>
<proteinExistence type="predicted"/>
<reference evidence="5" key="1">
    <citation type="journal article" date="2014" name="Int. J. Syst. Evol. Microbiol.">
        <title>Complete genome sequence of Corynebacterium casei LMG S-19264T (=DSM 44701T), isolated from a smear-ripened cheese.</title>
        <authorList>
            <consortium name="US DOE Joint Genome Institute (JGI-PGF)"/>
            <person name="Walter F."/>
            <person name="Albersmeier A."/>
            <person name="Kalinowski J."/>
            <person name="Ruckert C."/>
        </authorList>
    </citation>
    <scope>NUCLEOTIDE SEQUENCE</scope>
    <source>
        <strain evidence="5">CCM 7905</strain>
    </source>
</reference>
<protein>
    <submittedName>
        <fullName evidence="5">LacI family transcriptional regulator</fullName>
    </submittedName>
</protein>
<name>A0A917LHP0_9NOCA</name>
<dbReference type="AlphaFoldDB" id="A0A917LHP0"/>
<comment type="caution">
    <text evidence="5">The sequence shown here is derived from an EMBL/GenBank/DDBJ whole genome shotgun (WGS) entry which is preliminary data.</text>
</comment>
<dbReference type="SMART" id="SM00354">
    <property type="entry name" value="HTH_LACI"/>
    <property type="match status" value="1"/>
</dbReference>
<dbReference type="Gene3D" id="1.10.260.40">
    <property type="entry name" value="lambda repressor-like DNA-binding domains"/>
    <property type="match status" value="1"/>
</dbReference>
<dbReference type="SUPFAM" id="SSF53822">
    <property type="entry name" value="Periplasmic binding protein-like I"/>
    <property type="match status" value="1"/>
</dbReference>
<gene>
    <name evidence="5" type="ORF">GCM10007304_44380</name>
</gene>
<keyword evidence="6" id="KW-1185">Reference proteome</keyword>
<dbReference type="CDD" id="cd01392">
    <property type="entry name" value="HTH_LacI"/>
    <property type="match status" value="1"/>
</dbReference>
<dbReference type="SUPFAM" id="SSF47413">
    <property type="entry name" value="lambda repressor-like DNA-binding domains"/>
    <property type="match status" value="1"/>
</dbReference>
<dbReference type="PANTHER" id="PTHR30146:SF155">
    <property type="entry name" value="ALANINE RACEMASE"/>
    <property type="match status" value="1"/>
</dbReference>
<dbReference type="GO" id="GO:0003700">
    <property type="term" value="F:DNA-binding transcription factor activity"/>
    <property type="evidence" value="ECO:0007669"/>
    <property type="project" value="TreeGrafter"/>
</dbReference>
<dbReference type="InterPro" id="IPR000843">
    <property type="entry name" value="HTH_LacI"/>
</dbReference>
<dbReference type="InterPro" id="IPR028082">
    <property type="entry name" value="Peripla_BP_I"/>
</dbReference>
<accession>A0A917LHP0</accession>